<feature type="transmembrane region" description="Helical" evidence="1">
    <location>
        <begin position="411"/>
        <end position="434"/>
    </location>
</feature>
<feature type="transmembrane region" description="Helical" evidence="1">
    <location>
        <begin position="248"/>
        <end position="267"/>
    </location>
</feature>
<evidence type="ECO:0000256" key="1">
    <source>
        <dbReference type="SAM" id="Phobius"/>
    </source>
</evidence>
<evidence type="ECO:0000313" key="2">
    <source>
        <dbReference type="EMBL" id="SCF26794.1"/>
    </source>
</evidence>
<sequence length="667" mass="74776">MTTNSTHNVAQGNAYVGVQAGFIAGGVHNHHHAPPDPRFSPQGDFEAGVRYLDRFLLDTARKHIERAVARGYPITSRVQFYRLVALLSGRTPRQLEAEEWRRLLAIWGDPPDLDERDEWTLGLRAILRLLNSDDTATPEAATKELESLPPHQQAYIFNHLDGLLEGASRNGMWAKSVAQSQQQRTAHDRLGRAWKFFHPTPIPPRTRTVAPAAIAMSDRLKLGIGGALFLLGTGKLTMLLAAHGDFGGLFGLYGAAAGLAAFGVGGADRHFRHRRRRAKDSELRPPRWQHAEARPSGFAGKIDRLFNRYFAHYLPKGMASAQWLAETAGIRRYLRNEVVDAYREERVDAERVAWLVRYLASDVRNRWSRGTLTAYRQELRVPLSSWLQQIAGAITLTTGLVWTASATFSAAFLPGTLWLTLAVAAAVTLTRAAYRIVAEQRRVIADNAHRAAEQARRQEAYDRWVAKLADKPSDAEMAAWLECDRKVITDRALRQFRLQPNQVVAHAFLEAPASSARKRRADDGPWRYTHYRLLLFLLTEDGVRQIDLELDFRRAAQHDTQRLNYRFHAMSAVRVDGLALRKPTFHLTLNSGETITVQVTGTDTEPAAPNKDPSPVTELTIDASGLRQTLHVLEGVAAEGKDWVRLRREQADDLLAELARRTSGLLD</sequence>
<dbReference type="AlphaFoldDB" id="A0A1C4Z1L5"/>
<keyword evidence="1" id="KW-0472">Membrane</keyword>
<evidence type="ECO:0000313" key="3">
    <source>
        <dbReference type="Proteomes" id="UP000183585"/>
    </source>
</evidence>
<feature type="transmembrane region" description="Helical" evidence="1">
    <location>
        <begin position="386"/>
        <end position="405"/>
    </location>
</feature>
<feature type="transmembrane region" description="Helical" evidence="1">
    <location>
        <begin position="222"/>
        <end position="242"/>
    </location>
</feature>
<dbReference type="RefSeq" id="WP_074475529.1">
    <property type="nucleotide sequence ID" value="NZ_FMCT01000007.1"/>
</dbReference>
<keyword evidence="1" id="KW-0812">Transmembrane</keyword>
<name>A0A1C4Z1L5_9ACTN</name>
<dbReference type="Proteomes" id="UP000183585">
    <property type="component" value="Unassembled WGS sequence"/>
</dbReference>
<keyword evidence="3" id="KW-1185">Reference proteome</keyword>
<organism evidence="2 3">
    <name type="scientific">Micromonospora carbonacea</name>
    <dbReference type="NCBI Taxonomy" id="47853"/>
    <lineage>
        <taxon>Bacteria</taxon>
        <taxon>Bacillati</taxon>
        <taxon>Actinomycetota</taxon>
        <taxon>Actinomycetes</taxon>
        <taxon>Micromonosporales</taxon>
        <taxon>Micromonosporaceae</taxon>
        <taxon>Micromonospora</taxon>
    </lineage>
</organism>
<protein>
    <submittedName>
        <fullName evidence="2">Uncharacterized protein</fullName>
    </submittedName>
</protein>
<proteinExistence type="predicted"/>
<keyword evidence="1" id="KW-1133">Transmembrane helix</keyword>
<accession>A0A1C4Z1L5</accession>
<reference evidence="3" key="1">
    <citation type="submission" date="2016-06" db="EMBL/GenBank/DDBJ databases">
        <authorList>
            <person name="Varghese N."/>
            <person name="Submissions Spin"/>
        </authorList>
    </citation>
    <scope>NUCLEOTIDE SEQUENCE [LARGE SCALE GENOMIC DNA]</scope>
    <source>
        <strain evidence="3">DSM 43168</strain>
    </source>
</reference>
<dbReference type="EMBL" id="FMCT01000007">
    <property type="protein sequence ID" value="SCF26794.1"/>
    <property type="molecule type" value="Genomic_DNA"/>
</dbReference>
<gene>
    <name evidence="2" type="ORF">GA0070563_107159</name>
</gene>